<evidence type="ECO:0000259" key="2">
    <source>
        <dbReference type="PROSITE" id="PS50987"/>
    </source>
</evidence>
<dbReference type="InterPro" id="IPR011991">
    <property type="entry name" value="ArsR-like_HTH"/>
</dbReference>
<proteinExistence type="predicted"/>
<name>H2C883_9CREN</name>
<keyword evidence="1" id="KW-0472">Membrane</keyword>
<keyword evidence="1" id="KW-1133">Transmembrane helix</keyword>
<dbReference type="RefSeq" id="WP_009074680.1">
    <property type="nucleotide sequence ID" value="NZ_JH597770.1"/>
</dbReference>
<evidence type="ECO:0000313" key="3">
    <source>
        <dbReference type="EMBL" id="EHP68359.1"/>
    </source>
</evidence>
<dbReference type="HOGENOM" id="CLU_162440_0_0_2"/>
<dbReference type="Proteomes" id="UP000003980">
    <property type="component" value="Unassembled WGS sequence"/>
</dbReference>
<dbReference type="PROSITE" id="PS50987">
    <property type="entry name" value="HTH_ARSR_2"/>
    <property type="match status" value="1"/>
</dbReference>
<protein>
    <submittedName>
        <fullName evidence="3">Putative transcriptional regulator</fullName>
    </submittedName>
</protein>
<dbReference type="GO" id="GO:0003700">
    <property type="term" value="F:DNA-binding transcription factor activity"/>
    <property type="evidence" value="ECO:0007669"/>
    <property type="project" value="InterPro"/>
</dbReference>
<dbReference type="InterPro" id="IPR036388">
    <property type="entry name" value="WH-like_DNA-bd_sf"/>
</dbReference>
<keyword evidence="1" id="KW-0812">Transmembrane</keyword>
<reference evidence="3 4" key="1">
    <citation type="submission" date="2012-01" db="EMBL/GenBank/DDBJ databases">
        <title>Improved High-Quality Draft sequence of Metallosphaera yellowstonensis MK1.</title>
        <authorList>
            <consortium name="US DOE Joint Genome Institute"/>
            <person name="Lucas S."/>
            <person name="Han J."/>
            <person name="Cheng J.-F."/>
            <person name="Goodwin L."/>
            <person name="Pitluck S."/>
            <person name="Peters L."/>
            <person name="Teshima H."/>
            <person name="Detter J.C."/>
            <person name="Han C."/>
            <person name="Tapia R."/>
            <person name="Land M."/>
            <person name="Hauser L."/>
            <person name="Kyrpides N."/>
            <person name="Kozubal M."/>
            <person name="Macur R.E."/>
            <person name="Jay Z."/>
            <person name="Inskeep W."/>
            <person name="Woyke T."/>
        </authorList>
    </citation>
    <scope>NUCLEOTIDE SEQUENCE [LARGE SCALE GENOMIC DNA]</scope>
    <source>
        <strain evidence="3 4">MK1</strain>
    </source>
</reference>
<sequence length="110" mass="12638">MNEYNANEIRAKILRKKILQLLAENYVLSASLISHTLLLSYATVLRHLRVLNQEGYVELYKEGRILFAKIKDNAKQIQILNSELERLINPTTDTVMSQNVRKAKGIRSSP</sequence>
<dbReference type="CDD" id="cd00090">
    <property type="entry name" value="HTH_ARSR"/>
    <property type="match status" value="1"/>
</dbReference>
<dbReference type="SUPFAM" id="SSF46785">
    <property type="entry name" value="Winged helix' DNA-binding domain"/>
    <property type="match status" value="1"/>
</dbReference>
<dbReference type="AlphaFoldDB" id="H2C883"/>
<feature type="transmembrane region" description="Helical" evidence="1">
    <location>
        <begin position="21"/>
        <end position="42"/>
    </location>
</feature>
<dbReference type="InterPro" id="IPR001845">
    <property type="entry name" value="HTH_ArsR_DNA-bd_dom"/>
</dbReference>
<dbReference type="EMBL" id="JH597770">
    <property type="protein sequence ID" value="EHP68359.1"/>
    <property type="molecule type" value="Genomic_DNA"/>
</dbReference>
<accession>H2C883</accession>
<dbReference type="Pfam" id="PF13412">
    <property type="entry name" value="HTH_24"/>
    <property type="match status" value="1"/>
</dbReference>
<dbReference type="Gene3D" id="1.10.10.10">
    <property type="entry name" value="Winged helix-like DNA-binding domain superfamily/Winged helix DNA-binding domain"/>
    <property type="match status" value="1"/>
</dbReference>
<evidence type="ECO:0000313" key="4">
    <source>
        <dbReference type="Proteomes" id="UP000003980"/>
    </source>
</evidence>
<keyword evidence="4" id="KW-1185">Reference proteome</keyword>
<gene>
    <name evidence="3" type="ORF">MetMK1DRAFT_00027890</name>
</gene>
<organism evidence="3 4">
    <name type="scientific">Metallosphaera yellowstonensis MK1</name>
    <dbReference type="NCBI Taxonomy" id="671065"/>
    <lineage>
        <taxon>Archaea</taxon>
        <taxon>Thermoproteota</taxon>
        <taxon>Thermoprotei</taxon>
        <taxon>Sulfolobales</taxon>
        <taxon>Sulfolobaceae</taxon>
        <taxon>Metallosphaera</taxon>
    </lineage>
</organism>
<evidence type="ECO:0000256" key="1">
    <source>
        <dbReference type="SAM" id="Phobius"/>
    </source>
</evidence>
<dbReference type="InterPro" id="IPR036390">
    <property type="entry name" value="WH_DNA-bd_sf"/>
</dbReference>
<dbReference type="STRING" id="671065.MetMK1DRAFT_00027890"/>
<feature type="domain" description="HTH arsR-type" evidence="2">
    <location>
        <begin position="1"/>
        <end position="91"/>
    </location>
</feature>